<dbReference type="InterPro" id="IPR009057">
    <property type="entry name" value="Homeodomain-like_sf"/>
</dbReference>
<dbReference type="InterPro" id="IPR025722">
    <property type="entry name" value="TetR"/>
</dbReference>
<feature type="domain" description="HTH tetR-type" evidence="5">
    <location>
        <begin position="1"/>
        <end position="61"/>
    </location>
</feature>
<dbReference type="GO" id="GO:0003700">
    <property type="term" value="F:DNA-binding transcription factor activity"/>
    <property type="evidence" value="ECO:0007669"/>
    <property type="project" value="TreeGrafter"/>
</dbReference>
<organism evidence="6 7">
    <name type="scientific">Reinekea marinisedimentorum</name>
    <dbReference type="NCBI Taxonomy" id="230495"/>
    <lineage>
        <taxon>Bacteria</taxon>
        <taxon>Pseudomonadati</taxon>
        <taxon>Pseudomonadota</taxon>
        <taxon>Gammaproteobacteria</taxon>
        <taxon>Oceanospirillales</taxon>
        <taxon>Saccharospirillaceae</taxon>
        <taxon>Reinekea</taxon>
    </lineage>
</organism>
<dbReference type="EMBL" id="SLZR01000004">
    <property type="protein sequence ID" value="TCS41991.1"/>
    <property type="molecule type" value="Genomic_DNA"/>
</dbReference>
<dbReference type="OrthoDB" id="5816932at2"/>
<sequence length="203" mass="23588">MKTSERILVEALNQLNELGPAKVTTNGIADGADISVGNLYYHYKNKDEMIVQLLKRFQQRLDPLLTMPEQITLDDWVSWWLRWFALAESYRFIFLNQNYLVEHIEHVRFLMQQVTASVEEHQKGVFSRLKMQGVMVATRGDTERLARQVTFIAFFWQDFSRLLPAGRLKSNAEQAALTQILGLILPYLRASDQLQVEQLMKLA</sequence>
<reference evidence="6 7" key="1">
    <citation type="submission" date="2019-03" db="EMBL/GenBank/DDBJ databases">
        <title>Genomic Encyclopedia of Archaeal and Bacterial Type Strains, Phase II (KMG-II): from individual species to whole genera.</title>
        <authorList>
            <person name="Goeker M."/>
        </authorList>
    </citation>
    <scope>NUCLEOTIDE SEQUENCE [LARGE SCALE GENOMIC DNA]</scope>
    <source>
        <strain evidence="6 7">DSM 15388</strain>
    </source>
</reference>
<dbReference type="PROSITE" id="PS50977">
    <property type="entry name" value="HTH_TETR_2"/>
    <property type="match status" value="1"/>
</dbReference>
<dbReference type="Gene3D" id="1.10.357.10">
    <property type="entry name" value="Tetracycline Repressor, domain 2"/>
    <property type="match status" value="1"/>
</dbReference>
<dbReference type="PANTHER" id="PTHR30055:SF234">
    <property type="entry name" value="HTH-TYPE TRANSCRIPTIONAL REGULATOR BETI"/>
    <property type="match status" value="1"/>
</dbReference>
<gene>
    <name evidence="6" type="ORF">BCF53_10495</name>
</gene>
<dbReference type="AlphaFoldDB" id="A0A4R3I845"/>
<keyword evidence="2 4" id="KW-0238">DNA-binding</keyword>
<evidence type="ECO:0000259" key="5">
    <source>
        <dbReference type="PROSITE" id="PS50977"/>
    </source>
</evidence>
<evidence type="ECO:0000256" key="1">
    <source>
        <dbReference type="ARBA" id="ARBA00023015"/>
    </source>
</evidence>
<evidence type="ECO:0000313" key="6">
    <source>
        <dbReference type="EMBL" id="TCS41991.1"/>
    </source>
</evidence>
<dbReference type="Proteomes" id="UP000295793">
    <property type="component" value="Unassembled WGS sequence"/>
</dbReference>
<dbReference type="InterPro" id="IPR001647">
    <property type="entry name" value="HTH_TetR"/>
</dbReference>
<evidence type="ECO:0000313" key="7">
    <source>
        <dbReference type="Proteomes" id="UP000295793"/>
    </source>
</evidence>
<keyword evidence="3" id="KW-0804">Transcription</keyword>
<accession>A0A4R3I845</accession>
<dbReference type="InterPro" id="IPR050109">
    <property type="entry name" value="HTH-type_TetR-like_transc_reg"/>
</dbReference>
<dbReference type="SUPFAM" id="SSF46689">
    <property type="entry name" value="Homeodomain-like"/>
    <property type="match status" value="1"/>
</dbReference>
<dbReference type="PANTHER" id="PTHR30055">
    <property type="entry name" value="HTH-TYPE TRANSCRIPTIONAL REGULATOR RUTR"/>
    <property type="match status" value="1"/>
</dbReference>
<name>A0A4R3I845_9GAMM</name>
<evidence type="ECO:0000256" key="2">
    <source>
        <dbReference type="ARBA" id="ARBA00023125"/>
    </source>
</evidence>
<keyword evidence="1" id="KW-0805">Transcription regulation</keyword>
<dbReference type="Pfam" id="PF13972">
    <property type="entry name" value="TetR"/>
    <property type="match status" value="1"/>
</dbReference>
<dbReference type="GO" id="GO:0000976">
    <property type="term" value="F:transcription cis-regulatory region binding"/>
    <property type="evidence" value="ECO:0007669"/>
    <property type="project" value="TreeGrafter"/>
</dbReference>
<keyword evidence="7" id="KW-1185">Reference proteome</keyword>
<dbReference type="RefSeq" id="WP_132700747.1">
    <property type="nucleotide sequence ID" value="NZ_SLZR01000004.1"/>
</dbReference>
<feature type="DNA-binding region" description="H-T-H motif" evidence="4">
    <location>
        <begin position="24"/>
        <end position="43"/>
    </location>
</feature>
<evidence type="ECO:0000256" key="4">
    <source>
        <dbReference type="PROSITE-ProRule" id="PRU00335"/>
    </source>
</evidence>
<dbReference type="Pfam" id="PF00440">
    <property type="entry name" value="TetR_N"/>
    <property type="match status" value="1"/>
</dbReference>
<proteinExistence type="predicted"/>
<protein>
    <submittedName>
        <fullName evidence="6">AcrR family transcriptional regulator</fullName>
    </submittedName>
</protein>
<comment type="caution">
    <text evidence="6">The sequence shown here is derived from an EMBL/GenBank/DDBJ whole genome shotgun (WGS) entry which is preliminary data.</text>
</comment>
<evidence type="ECO:0000256" key="3">
    <source>
        <dbReference type="ARBA" id="ARBA00023163"/>
    </source>
</evidence>